<dbReference type="GO" id="GO:0016746">
    <property type="term" value="F:acyltransferase activity"/>
    <property type="evidence" value="ECO:0007669"/>
    <property type="project" value="InterPro"/>
</dbReference>
<name>A0A7C3VBJ4_ARCFL</name>
<gene>
    <name evidence="2" type="ORF">ENR21_03635</name>
</gene>
<protein>
    <recommendedName>
        <fullName evidence="3">Thiolase N-terminal domain-containing protein</fullName>
    </recommendedName>
</protein>
<sequence>MRVAVVGFGQTPFKTKRRDKTHPEIVFEAINSALEHAGLELKDIEAVVYGCMDPFDGIYCPERWDSTACGLEKPIMKISTGGTTGMTTASGSSRACGKRAVRSCYGSVRSEGWRVR</sequence>
<comment type="caution">
    <text evidence="2">The sequence shown here is derived from an EMBL/GenBank/DDBJ whole genome shotgun (WGS) entry which is preliminary data.</text>
</comment>
<dbReference type="AlphaFoldDB" id="A0A7C3VBJ4"/>
<reference evidence="2" key="1">
    <citation type="journal article" date="2020" name="mSystems">
        <title>Genome- and Community-Level Interaction Insights into Carbon Utilization and Element Cycling Functions of Hydrothermarchaeota in Hydrothermal Sediment.</title>
        <authorList>
            <person name="Zhou Z."/>
            <person name="Liu Y."/>
            <person name="Xu W."/>
            <person name="Pan J."/>
            <person name="Luo Z.H."/>
            <person name="Li M."/>
        </authorList>
    </citation>
    <scope>NUCLEOTIDE SEQUENCE [LARGE SCALE GENOMIC DNA]</scope>
    <source>
        <strain evidence="2">SpSt-38</strain>
    </source>
</reference>
<evidence type="ECO:0000313" key="2">
    <source>
        <dbReference type="EMBL" id="HGF87499.1"/>
    </source>
</evidence>
<evidence type="ECO:0000256" key="1">
    <source>
        <dbReference type="ARBA" id="ARBA00023229"/>
    </source>
</evidence>
<accession>A0A7C3VBJ4</accession>
<dbReference type="GO" id="GO:0008299">
    <property type="term" value="P:isoprenoid biosynthetic process"/>
    <property type="evidence" value="ECO:0007669"/>
    <property type="project" value="UniProtKB-KW"/>
</dbReference>
<dbReference type="EMBL" id="DSQD01000111">
    <property type="protein sequence ID" value="HGF87499.1"/>
    <property type="molecule type" value="Genomic_DNA"/>
</dbReference>
<dbReference type="Gene3D" id="3.40.47.10">
    <property type="match status" value="1"/>
</dbReference>
<dbReference type="SUPFAM" id="SSF53901">
    <property type="entry name" value="Thiolase-like"/>
    <property type="match status" value="1"/>
</dbReference>
<organism evidence="2">
    <name type="scientific">Archaeoglobus fulgidus</name>
    <dbReference type="NCBI Taxonomy" id="2234"/>
    <lineage>
        <taxon>Archaea</taxon>
        <taxon>Methanobacteriati</taxon>
        <taxon>Methanobacteriota</taxon>
        <taxon>Archaeoglobi</taxon>
        <taxon>Archaeoglobales</taxon>
        <taxon>Archaeoglobaceae</taxon>
        <taxon>Archaeoglobus</taxon>
    </lineage>
</organism>
<dbReference type="InterPro" id="IPR016039">
    <property type="entry name" value="Thiolase-like"/>
</dbReference>
<proteinExistence type="predicted"/>
<evidence type="ECO:0008006" key="3">
    <source>
        <dbReference type="Google" id="ProtNLM"/>
    </source>
</evidence>
<keyword evidence="1" id="KW-0414">Isoprene biosynthesis</keyword>